<proteinExistence type="predicted"/>
<keyword evidence="3" id="KW-1185">Reference proteome</keyword>
<gene>
    <name evidence="2" type="ORF">QWF21_12925</name>
</gene>
<comment type="caution">
    <text evidence="2">The sequence shown here is derived from an EMBL/GenBank/DDBJ whole genome shotgun (WGS) entry which is preliminary data.</text>
</comment>
<sequence length="455" mass="50615">MIKLTAIVSIWTLCFSFNLLAAASAELAWRNAVSPPPADWQGPVFQLSHNYPTEMPAPCDKSVCKWLDGPANLFNTDFSEQGVPAWDQQWQDYIMHILNYVREQQDPYLRNEQGWKVQVSGSTRWFHVPWMAYDPTTGREFIHGLTNERTAVLSDFFGKRGLHGLPAAGQAMAEPRFETWAFGVYNPHGAYVLGQAWAKDGKPVMTDYAGKLTQAGLPFPEGTVVAKLLFSTVTPEDVAYLAGAPAWMANRHIEQNNQFYCQRNPQPVHLVQLDVAVVDSRSPTNWVYGTFAYNAGMKGETPWDNLSPVGLQWGMDPWTFPAVPKGESIAARQSVLNQSDINVQAEHFGCQQRLAGPVDNKLSSCLSCHGNAFASPDGRQLEPFSPNIFGFEGQCEQYSAENVAYFQNLKYPMGPVSGSFPNTVSFDTSLQMWVAFGQYWQHARDGAAQPCQGGH</sequence>
<name>A0ABU7JHJ5_9GAMM</name>
<reference evidence="2 3" key="1">
    <citation type="submission" date="2023-06" db="EMBL/GenBank/DDBJ databases">
        <title>Alkalimonas sp., MEB004 an alkaliphilic bacterium isolated from Lonar Lake, India.</title>
        <authorList>
            <person name="Joshi A."/>
            <person name="Thite S."/>
        </authorList>
    </citation>
    <scope>NUCLEOTIDE SEQUENCE [LARGE SCALE GENOMIC DNA]</scope>
    <source>
        <strain evidence="2 3">MEB004</strain>
    </source>
</reference>
<protein>
    <recommendedName>
        <fullName evidence="4">Cytochrome c family protein</fullName>
    </recommendedName>
</protein>
<accession>A0ABU7JHJ5</accession>
<dbReference type="Proteomes" id="UP001339167">
    <property type="component" value="Unassembled WGS sequence"/>
</dbReference>
<evidence type="ECO:0000256" key="1">
    <source>
        <dbReference type="SAM" id="SignalP"/>
    </source>
</evidence>
<evidence type="ECO:0008006" key="4">
    <source>
        <dbReference type="Google" id="ProtNLM"/>
    </source>
</evidence>
<feature type="chain" id="PRO_5046041270" description="Cytochrome c family protein" evidence="1">
    <location>
        <begin position="22"/>
        <end position="455"/>
    </location>
</feature>
<dbReference type="EMBL" id="JAUGZK010000010">
    <property type="protein sequence ID" value="MEE2025149.1"/>
    <property type="molecule type" value="Genomic_DNA"/>
</dbReference>
<dbReference type="RefSeq" id="WP_330088470.1">
    <property type="nucleotide sequence ID" value="NZ_JAUGZK010000010.1"/>
</dbReference>
<keyword evidence="1" id="KW-0732">Signal</keyword>
<feature type="signal peptide" evidence="1">
    <location>
        <begin position="1"/>
        <end position="21"/>
    </location>
</feature>
<organism evidence="2 3">
    <name type="scientific">Alkalimonas mucilaginosa</name>
    <dbReference type="NCBI Taxonomy" id="3057676"/>
    <lineage>
        <taxon>Bacteria</taxon>
        <taxon>Pseudomonadati</taxon>
        <taxon>Pseudomonadota</taxon>
        <taxon>Gammaproteobacteria</taxon>
        <taxon>Alkalimonas</taxon>
    </lineage>
</organism>
<evidence type="ECO:0000313" key="3">
    <source>
        <dbReference type="Proteomes" id="UP001339167"/>
    </source>
</evidence>
<evidence type="ECO:0000313" key="2">
    <source>
        <dbReference type="EMBL" id="MEE2025149.1"/>
    </source>
</evidence>